<dbReference type="Proteomes" id="UP001497516">
    <property type="component" value="Chromosome 4"/>
</dbReference>
<proteinExistence type="predicted"/>
<protein>
    <recommendedName>
        <fullName evidence="7">NET domain-containing protein</fullName>
    </recommendedName>
</protein>
<evidence type="ECO:0000256" key="4">
    <source>
        <dbReference type="SAM" id="MobiDB-lite"/>
    </source>
</evidence>
<accession>A0AAV2EET7</accession>
<dbReference type="GO" id="GO:0006355">
    <property type="term" value="P:regulation of DNA-templated transcription"/>
    <property type="evidence" value="ECO:0007669"/>
    <property type="project" value="InterPro"/>
</dbReference>
<evidence type="ECO:0008006" key="7">
    <source>
        <dbReference type="Google" id="ProtNLM"/>
    </source>
</evidence>
<evidence type="ECO:0000313" key="5">
    <source>
        <dbReference type="EMBL" id="CAL1384501.1"/>
    </source>
</evidence>
<evidence type="ECO:0000256" key="2">
    <source>
        <dbReference type="ARBA" id="ARBA00023242"/>
    </source>
</evidence>
<organism evidence="5 6">
    <name type="scientific">Linum trigynum</name>
    <dbReference type="NCBI Taxonomy" id="586398"/>
    <lineage>
        <taxon>Eukaryota</taxon>
        <taxon>Viridiplantae</taxon>
        <taxon>Streptophyta</taxon>
        <taxon>Embryophyta</taxon>
        <taxon>Tracheophyta</taxon>
        <taxon>Spermatophyta</taxon>
        <taxon>Magnoliopsida</taxon>
        <taxon>eudicotyledons</taxon>
        <taxon>Gunneridae</taxon>
        <taxon>Pentapetalae</taxon>
        <taxon>rosids</taxon>
        <taxon>fabids</taxon>
        <taxon>Malpighiales</taxon>
        <taxon>Linaceae</taxon>
        <taxon>Linum</taxon>
    </lineage>
</organism>
<dbReference type="SUPFAM" id="SSF47762">
    <property type="entry name" value="PAH2 domain"/>
    <property type="match status" value="1"/>
</dbReference>
<evidence type="ECO:0000256" key="3">
    <source>
        <dbReference type="PROSITE-ProRule" id="PRU00810"/>
    </source>
</evidence>
<feature type="region of interest" description="Disordered" evidence="4">
    <location>
        <begin position="182"/>
        <end position="205"/>
    </location>
</feature>
<dbReference type="GO" id="GO:0005634">
    <property type="term" value="C:nucleus"/>
    <property type="evidence" value="ECO:0007669"/>
    <property type="project" value="UniProtKB-SubCell"/>
</dbReference>
<name>A0AAV2EET7_9ROSI</name>
<dbReference type="AlphaFoldDB" id="A0AAV2EET7"/>
<feature type="region of interest" description="Disordered" evidence="4">
    <location>
        <begin position="267"/>
        <end position="297"/>
    </location>
</feature>
<evidence type="ECO:0000313" key="6">
    <source>
        <dbReference type="Proteomes" id="UP001497516"/>
    </source>
</evidence>
<dbReference type="InterPro" id="IPR003822">
    <property type="entry name" value="PAH"/>
</dbReference>
<gene>
    <name evidence="5" type="ORF">LTRI10_LOCUS25702</name>
</gene>
<dbReference type="PROSITE" id="PS51477">
    <property type="entry name" value="PAH"/>
    <property type="match status" value="1"/>
</dbReference>
<feature type="compositionally biased region" description="Basic and acidic residues" evidence="4">
    <location>
        <begin position="190"/>
        <end position="205"/>
    </location>
</feature>
<sequence length="447" mass="50250">MERNGDYSDGCRRLRELLPPQAITEERLGQAMDFLDEVKFRLHGKPGNYRTFCSVLEKLADSPIRLIAGGGGGGPDLAALRPEDLLWVVRKILYGQEDLIEKFNSYLSVDPVSVLKPGEAKAAPIRPAIAEEAPRVLPTVPAAAMADLGIQTSSSRQRRHPATSGFVPVVAGAEPPQPAIPLFPSGGGSARREEETCDRKTDNNDTRKADRVVAEVDGKFRDRFAGEKSRCLGWIQKIRRISPSSSEIYQQHLPNLYRYSLGKTPAELAPETEKRRRPDEAEQRCSRTRRISAAAATTPVKDRFQAALLQQRPPAAEAPEEREVKRQRQRLGECQQTETVFPVMEEDADELKERLLSVARYIDERMNRTDRGDGGCEDEEIGGEKGRIRFLRCVEAMYGDKGREMVTMADAEPEKLLPVVRRRLHQKIGELEIASQKQEDYYTMARR</sequence>
<dbReference type="InterPro" id="IPR036600">
    <property type="entry name" value="PAH_sf"/>
</dbReference>
<reference evidence="5 6" key="1">
    <citation type="submission" date="2024-04" db="EMBL/GenBank/DDBJ databases">
        <authorList>
            <person name="Fracassetti M."/>
        </authorList>
    </citation>
    <scope>NUCLEOTIDE SEQUENCE [LARGE SCALE GENOMIC DNA]</scope>
</reference>
<feature type="region of interest" description="Disordered" evidence="4">
    <location>
        <begin position="311"/>
        <end position="331"/>
    </location>
</feature>
<keyword evidence="2 3" id="KW-0539">Nucleus</keyword>
<dbReference type="Gene3D" id="1.20.1160.11">
    <property type="entry name" value="Paired amphipathic helix"/>
    <property type="match status" value="1"/>
</dbReference>
<comment type="subcellular location">
    <subcellularLocation>
        <location evidence="1 3">Nucleus</location>
    </subcellularLocation>
</comment>
<evidence type="ECO:0000256" key="1">
    <source>
        <dbReference type="ARBA" id="ARBA00004123"/>
    </source>
</evidence>
<keyword evidence="6" id="KW-1185">Reference proteome</keyword>
<dbReference type="EMBL" id="OZ034817">
    <property type="protein sequence ID" value="CAL1384501.1"/>
    <property type="molecule type" value="Genomic_DNA"/>
</dbReference>
<feature type="compositionally biased region" description="Basic and acidic residues" evidence="4">
    <location>
        <begin position="271"/>
        <end position="285"/>
    </location>
</feature>